<proteinExistence type="predicted"/>
<dbReference type="EMBL" id="QBLH01003561">
    <property type="protein sequence ID" value="TGZ37355.1"/>
    <property type="molecule type" value="Genomic_DNA"/>
</dbReference>
<gene>
    <name evidence="1" type="ORF">DBV15_05671</name>
</gene>
<dbReference type="Proteomes" id="UP000310200">
    <property type="component" value="Unassembled WGS sequence"/>
</dbReference>
<evidence type="ECO:0000313" key="2">
    <source>
        <dbReference type="Proteomes" id="UP000310200"/>
    </source>
</evidence>
<name>A0A4S2JME7_9HYME</name>
<accession>A0A4S2JME7</accession>
<evidence type="ECO:0000313" key="1">
    <source>
        <dbReference type="EMBL" id="TGZ37355.1"/>
    </source>
</evidence>
<organism evidence="1 2">
    <name type="scientific">Temnothorax longispinosus</name>
    <dbReference type="NCBI Taxonomy" id="300112"/>
    <lineage>
        <taxon>Eukaryota</taxon>
        <taxon>Metazoa</taxon>
        <taxon>Ecdysozoa</taxon>
        <taxon>Arthropoda</taxon>
        <taxon>Hexapoda</taxon>
        <taxon>Insecta</taxon>
        <taxon>Pterygota</taxon>
        <taxon>Neoptera</taxon>
        <taxon>Endopterygota</taxon>
        <taxon>Hymenoptera</taxon>
        <taxon>Apocrita</taxon>
        <taxon>Aculeata</taxon>
        <taxon>Formicoidea</taxon>
        <taxon>Formicidae</taxon>
        <taxon>Myrmicinae</taxon>
        <taxon>Temnothorax</taxon>
    </lineage>
</organism>
<sequence>MVRLHVAHFDSIHFAALSFEVNCSNSDSTSRATKGGHSAVITLETNQVLERPTVINERLTRNTWCVEKAALGDIQEIGFWFATEKKEQSGSLLSADDEAEVHGSSSE</sequence>
<protein>
    <submittedName>
        <fullName evidence="1">Uncharacterized protein</fullName>
    </submittedName>
</protein>
<comment type="caution">
    <text evidence="1">The sequence shown here is derived from an EMBL/GenBank/DDBJ whole genome shotgun (WGS) entry which is preliminary data.</text>
</comment>
<dbReference type="AlphaFoldDB" id="A0A4S2JME7"/>
<reference evidence="1 2" key="1">
    <citation type="journal article" date="2019" name="Philos. Trans. R. Soc. Lond., B, Biol. Sci.">
        <title>Ant behaviour and brain gene expression of defending hosts depend on the ecological success of the intruding social parasite.</title>
        <authorList>
            <person name="Kaur R."/>
            <person name="Stoldt M."/>
            <person name="Jongepier E."/>
            <person name="Feldmeyer B."/>
            <person name="Menzel F."/>
            <person name="Bornberg-Bauer E."/>
            <person name="Foitzik S."/>
        </authorList>
    </citation>
    <scope>NUCLEOTIDE SEQUENCE [LARGE SCALE GENOMIC DNA]</scope>
    <source>
        <tissue evidence="1">Whole body</tissue>
    </source>
</reference>
<keyword evidence="2" id="KW-1185">Reference proteome</keyword>